<organism evidence="2 3">
    <name type="scientific">Cryptococcus neoformans (strain H99 / ATCC 208821 / CBS 10515 / FGSC 9487)</name>
    <name type="common">Cryptococcus neoformans var. grubii serotype A</name>
    <dbReference type="NCBI Taxonomy" id="235443"/>
    <lineage>
        <taxon>Eukaryota</taxon>
        <taxon>Fungi</taxon>
        <taxon>Dikarya</taxon>
        <taxon>Basidiomycota</taxon>
        <taxon>Agaricomycotina</taxon>
        <taxon>Tremellomycetes</taxon>
        <taxon>Tremellales</taxon>
        <taxon>Cryptococcaceae</taxon>
        <taxon>Cryptococcus</taxon>
        <taxon>Cryptococcus neoformans species complex</taxon>
    </lineage>
</organism>
<feature type="compositionally biased region" description="Basic and acidic residues" evidence="1">
    <location>
        <begin position="303"/>
        <end position="318"/>
    </location>
</feature>
<proteinExistence type="predicted"/>
<protein>
    <submittedName>
        <fullName evidence="2">Uncharacterized protein</fullName>
    </submittedName>
</protein>
<gene>
    <name evidence="2" type="ORF">CNAG_02332</name>
</gene>
<dbReference type="EMBL" id="CP003825">
    <property type="protein sequence ID" value="AFR95497.2"/>
    <property type="molecule type" value="Genomic_DNA"/>
</dbReference>
<keyword evidence="3" id="KW-1185">Reference proteome</keyword>
<evidence type="ECO:0000256" key="1">
    <source>
        <dbReference type="SAM" id="MobiDB-lite"/>
    </source>
</evidence>
<reference evidence="2 3" key="1">
    <citation type="journal article" date="2014" name="PLoS Genet.">
        <title>Analysis of the genome and transcriptome of Cryptococcus neoformans var. grubii reveals complex RNA expression and microevolution leading to virulence attenuation.</title>
        <authorList>
            <person name="Janbon G."/>
            <person name="Ormerod K.L."/>
            <person name="Paulet D."/>
            <person name="Byrnes E.J.III."/>
            <person name="Yadav V."/>
            <person name="Chatterjee G."/>
            <person name="Mullapudi N."/>
            <person name="Hon C.C."/>
            <person name="Billmyre R.B."/>
            <person name="Brunel F."/>
            <person name="Bahn Y.S."/>
            <person name="Chen W."/>
            <person name="Chen Y."/>
            <person name="Chow E.W."/>
            <person name="Coppee J.Y."/>
            <person name="Floyd-Averette A."/>
            <person name="Gaillardin C."/>
            <person name="Gerik K.J."/>
            <person name="Goldberg J."/>
            <person name="Gonzalez-Hilarion S."/>
            <person name="Gujja S."/>
            <person name="Hamlin J.L."/>
            <person name="Hsueh Y.P."/>
            <person name="Ianiri G."/>
            <person name="Jones S."/>
            <person name="Kodira C.D."/>
            <person name="Kozubowski L."/>
            <person name="Lam W."/>
            <person name="Marra M."/>
            <person name="Mesner L.D."/>
            <person name="Mieczkowski P.A."/>
            <person name="Moyrand F."/>
            <person name="Nielsen K."/>
            <person name="Proux C."/>
            <person name="Rossignol T."/>
            <person name="Schein J.E."/>
            <person name="Sun S."/>
            <person name="Wollschlaeger C."/>
            <person name="Wood I.A."/>
            <person name="Zeng Q."/>
            <person name="Neuveglise C."/>
            <person name="Newlon C.S."/>
            <person name="Perfect J.R."/>
            <person name="Lodge J.K."/>
            <person name="Idnurm A."/>
            <person name="Stajich J.E."/>
            <person name="Kronstad J.W."/>
            <person name="Sanyal K."/>
            <person name="Heitman J."/>
            <person name="Fraser J.A."/>
            <person name="Cuomo C.A."/>
            <person name="Dietrich F.S."/>
        </authorList>
    </citation>
    <scope>NUCLEOTIDE SEQUENCE [LARGE SCALE GENOMIC DNA]</scope>
    <source>
        <strain evidence="3">H99 / ATCC 208821 / CBS 10515 / FGSC 9487</strain>
    </source>
</reference>
<feature type="region of interest" description="Disordered" evidence="1">
    <location>
        <begin position="179"/>
        <end position="198"/>
    </location>
</feature>
<dbReference type="PANTHER" id="PTHR34117">
    <property type="entry name" value="STYLE CELL-CYCLE INHIBITOR 1"/>
    <property type="match status" value="1"/>
</dbReference>
<feature type="compositionally biased region" description="Polar residues" evidence="1">
    <location>
        <begin position="320"/>
        <end position="329"/>
    </location>
</feature>
<dbReference type="Proteomes" id="UP000010091">
    <property type="component" value="Chromosome 6"/>
</dbReference>
<feature type="region of interest" description="Disordered" evidence="1">
    <location>
        <begin position="303"/>
        <end position="341"/>
    </location>
</feature>
<name>J9VM00_CRYN9</name>
<feature type="compositionally biased region" description="Basic and acidic residues" evidence="1">
    <location>
        <begin position="12"/>
        <end position="24"/>
    </location>
</feature>
<feature type="region of interest" description="Disordered" evidence="1">
    <location>
        <begin position="205"/>
        <end position="242"/>
    </location>
</feature>
<dbReference type="VEuPathDB" id="FungiDB:CNAG_02332"/>
<dbReference type="GeneID" id="23885964"/>
<feature type="compositionally biased region" description="Basic residues" evidence="1">
    <location>
        <begin position="1"/>
        <end position="11"/>
    </location>
</feature>
<dbReference type="HOGENOM" id="CLU_061245_1_0_1"/>
<sequence>MGSHSRNRSRSRSPDRGKDRDRERHGHRHRNRSSSPRRDRHREDRNRSHGTDRDRGHDHLKNKRDKVHGTTPSDEESLLDLDEMGVKEISEEDYFLKSNEFRLWLKEERGKYLDEMSSEYAHKYFRKFSRRWNDGALNRKYYHSPEPLPATSSTAYRWSFASGGDISLPSVRADVGRMTKSSVPATKPGRSADVIGPSYGPTFPLSTMSRKLGPTLPSASDRQYAMETEQEARKAERKAAYKEDYRRADEIVPRSGGKEGKMEEKRATNAENRVFREKDVTAGLEVDEGTLMGDSGSFAAALGRRDEAEARRRERKEIANLSTRSSVNERLQERKQKETATMEMFKAMAKERFG</sequence>
<evidence type="ECO:0000313" key="2">
    <source>
        <dbReference type="EMBL" id="AFR95497.2"/>
    </source>
</evidence>
<feature type="region of interest" description="Disordered" evidence="1">
    <location>
        <begin position="1"/>
        <end position="79"/>
    </location>
</feature>
<dbReference type="RefSeq" id="XP_012049755.1">
    <property type="nucleotide sequence ID" value="XM_012194365.1"/>
</dbReference>
<feature type="compositionally biased region" description="Basic and acidic residues" evidence="1">
    <location>
        <begin position="230"/>
        <end position="242"/>
    </location>
</feature>
<accession>J9VM00</accession>
<dbReference type="PANTHER" id="PTHR34117:SF1">
    <property type="entry name" value="STYLE CELL-CYCLE INHIBITOR 1"/>
    <property type="match status" value="1"/>
</dbReference>
<dbReference type="AlphaFoldDB" id="J9VM00"/>
<feature type="compositionally biased region" description="Basic and acidic residues" evidence="1">
    <location>
        <begin position="330"/>
        <end position="340"/>
    </location>
</feature>
<feature type="compositionally biased region" description="Basic and acidic residues" evidence="1">
    <location>
        <begin position="41"/>
        <end position="59"/>
    </location>
</feature>
<dbReference type="KEGG" id="cng:CNAG_02332"/>
<dbReference type="OrthoDB" id="2139939at2759"/>
<dbReference type="InterPro" id="IPR044688">
    <property type="entry name" value="SCI-1-like"/>
</dbReference>
<evidence type="ECO:0000313" key="3">
    <source>
        <dbReference type="Proteomes" id="UP000010091"/>
    </source>
</evidence>